<feature type="region of interest" description="Disordered" evidence="1">
    <location>
        <begin position="69"/>
        <end position="99"/>
    </location>
</feature>
<comment type="caution">
    <text evidence="2">The sequence shown here is derived from an EMBL/GenBank/DDBJ whole genome shotgun (WGS) entry which is preliminary data.</text>
</comment>
<organism evidence="2 3">
    <name type="scientific">Pristionchus entomophagus</name>
    <dbReference type="NCBI Taxonomy" id="358040"/>
    <lineage>
        <taxon>Eukaryota</taxon>
        <taxon>Metazoa</taxon>
        <taxon>Ecdysozoa</taxon>
        <taxon>Nematoda</taxon>
        <taxon>Chromadorea</taxon>
        <taxon>Rhabditida</taxon>
        <taxon>Rhabditina</taxon>
        <taxon>Diplogasteromorpha</taxon>
        <taxon>Diplogasteroidea</taxon>
        <taxon>Neodiplogasteridae</taxon>
        <taxon>Pristionchus</taxon>
    </lineage>
</organism>
<keyword evidence="3" id="KW-1185">Reference proteome</keyword>
<protein>
    <recommendedName>
        <fullName evidence="4">Apple domain-containing protein</fullName>
    </recommendedName>
</protein>
<feature type="compositionally biased region" description="Pro residues" evidence="1">
    <location>
        <begin position="75"/>
        <end position="85"/>
    </location>
</feature>
<dbReference type="AlphaFoldDB" id="A0AAV5SJ78"/>
<feature type="non-terminal residue" evidence="2">
    <location>
        <position position="1"/>
    </location>
</feature>
<sequence>EILSKSVETEEGCKNSCYDLQECQSYGYGPRQREGKHNTCVLLPDYQCKVKGCPRREYAIMVKKPCLTTEATSPSPLPTSLPPLPESKQIPFPIGPIFE</sequence>
<accession>A0AAV5SJ78</accession>
<evidence type="ECO:0008006" key="4">
    <source>
        <dbReference type="Google" id="ProtNLM"/>
    </source>
</evidence>
<evidence type="ECO:0000313" key="3">
    <source>
        <dbReference type="Proteomes" id="UP001432027"/>
    </source>
</evidence>
<feature type="non-terminal residue" evidence="2">
    <location>
        <position position="99"/>
    </location>
</feature>
<evidence type="ECO:0000256" key="1">
    <source>
        <dbReference type="SAM" id="MobiDB-lite"/>
    </source>
</evidence>
<dbReference type="Proteomes" id="UP001432027">
    <property type="component" value="Unassembled WGS sequence"/>
</dbReference>
<dbReference type="EMBL" id="BTSX01000001">
    <property type="protein sequence ID" value="GMS80698.1"/>
    <property type="molecule type" value="Genomic_DNA"/>
</dbReference>
<gene>
    <name evidence="2" type="ORF">PENTCL1PPCAC_2873</name>
</gene>
<proteinExistence type="predicted"/>
<reference evidence="2" key="1">
    <citation type="submission" date="2023-10" db="EMBL/GenBank/DDBJ databases">
        <title>Genome assembly of Pristionchus species.</title>
        <authorList>
            <person name="Yoshida K."/>
            <person name="Sommer R.J."/>
        </authorList>
    </citation>
    <scope>NUCLEOTIDE SEQUENCE</scope>
    <source>
        <strain evidence="2">RS0144</strain>
    </source>
</reference>
<evidence type="ECO:0000313" key="2">
    <source>
        <dbReference type="EMBL" id="GMS80698.1"/>
    </source>
</evidence>
<name>A0AAV5SJ78_9BILA</name>